<accession>A0ACC2S334</accession>
<name>A0ACC2S334_9FUNG</name>
<evidence type="ECO:0000313" key="1">
    <source>
        <dbReference type="EMBL" id="KAJ9056720.1"/>
    </source>
</evidence>
<comment type="caution">
    <text evidence="1">The sequence shown here is derived from an EMBL/GenBank/DDBJ whole genome shotgun (WGS) entry which is preliminary data.</text>
</comment>
<evidence type="ECO:0000313" key="2">
    <source>
        <dbReference type="Proteomes" id="UP001165960"/>
    </source>
</evidence>
<organism evidence="1 2">
    <name type="scientific">Entomophthora muscae</name>
    <dbReference type="NCBI Taxonomy" id="34485"/>
    <lineage>
        <taxon>Eukaryota</taxon>
        <taxon>Fungi</taxon>
        <taxon>Fungi incertae sedis</taxon>
        <taxon>Zoopagomycota</taxon>
        <taxon>Entomophthoromycotina</taxon>
        <taxon>Entomophthoromycetes</taxon>
        <taxon>Entomophthorales</taxon>
        <taxon>Entomophthoraceae</taxon>
        <taxon>Entomophthora</taxon>
    </lineage>
</organism>
<dbReference type="Proteomes" id="UP001165960">
    <property type="component" value="Unassembled WGS sequence"/>
</dbReference>
<gene>
    <name evidence="1" type="primary">GPA2_5</name>
    <name evidence="1" type="ORF">DSO57_1030148</name>
</gene>
<keyword evidence="2" id="KW-1185">Reference proteome</keyword>
<proteinExistence type="predicted"/>
<protein>
    <submittedName>
        <fullName evidence="1">Guanine nucleotide-binding protein alpha-2 subunit</fullName>
    </submittedName>
</protein>
<dbReference type="EMBL" id="QTSX02005884">
    <property type="protein sequence ID" value="KAJ9056720.1"/>
    <property type="molecule type" value="Genomic_DNA"/>
</dbReference>
<reference evidence="1" key="1">
    <citation type="submission" date="2022-04" db="EMBL/GenBank/DDBJ databases">
        <title>Genome of the entomopathogenic fungus Entomophthora muscae.</title>
        <authorList>
            <person name="Elya C."/>
            <person name="Lovett B.R."/>
            <person name="Lee E."/>
            <person name="Macias A.M."/>
            <person name="Hajek A.E."/>
            <person name="De Bivort B.L."/>
            <person name="Kasson M.T."/>
            <person name="De Fine Licht H.H."/>
            <person name="Stajich J.E."/>
        </authorList>
    </citation>
    <scope>NUCLEOTIDE SEQUENCE</scope>
    <source>
        <strain evidence="1">Berkeley</strain>
    </source>
</reference>
<sequence>MKKASYIDHNKIELVASLPSIYSESAALTPSTPVPKRSRSFFRFFPVIMGACLSAEERVIRERNTQIDRIIEEDSKRFSKECKILLLGIFPPLLLVLNSSSIKAAANLESLLLLNK</sequence>